<name>A0A3M6VRR4_9STRA</name>
<organism evidence="1 3">
    <name type="scientific">Peronospora effusa</name>
    <dbReference type="NCBI Taxonomy" id="542832"/>
    <lineage>
        <taxon>Eukaryota</taxon>
        <taxon>Sar</taxon>
        <taxon>Stramenopiles</taxon>
        <taxon>Oomycota</taxon>
        <taxon>Peronosporomycetes</taxon>
        <taxon>Peronosporales</taxon>
        <taxon>Peronosporaceae</taxon>
        <taxon>Peronospora</taxon>
    </lineage>
</organism>
<dbReference type="VEuPathDB" id="FungiDB:DD237_003093"/>
<proteinExistence type="predicted"/>
<dbReference type="Proteomes" id="UP000286097">
    <property type="component" value="Unassembled WGS sequence"/>
</dbReference>
<dbReference type="EMBL" id="QLLG01000020">
    <property type="protein sequence ID" value="RMX69575.1"/>
    <property type="molecule type" value="Genomic_DNA"/>
</dbReference>
<keyword evidence="3" id="KW-1185">Reference proteome</keyword>
<gene>
    <name evidence="2" type="ORF">DD237_003093</name>
    <name evidence="1" type="ORF">DD238_002251</name>
</gene>
<evidence type="ECO:0000313" key="1">
    <source>
        <dbReference type="EMBL" id="RMX69575.1"/>
    </source>
</evidence>
<sequence length="171" mass="19142">MIVYDNVWIHHTISTVNETIEAKHALKLVGKSFPWRKSSTFAHSMDSHTSAYLGSENMQLYVDQRKCSANVAGSPFTEPLEISSTSLFSFPGVCNFSGARHNLNAIVIKLMLATGTTLQTRTHDGWLPPLNAAKHMATHRLDLPTVPFRFRNAFVLHNFRVSDRAWSVSDA</sequence>
<accession>A0A3M6VRR4</accession>
<protein>
    <submittedName>
        <fullName evidence="1">Uncharacterized protein</fullName>
    </submittedName>
</protein>
<evidence type="ECO:0000313" key="3">
    <source>
        <dbReference type="Proteomes" id="UP000282087"/>
    </source>
</evidence>
<dbReference type="STRING" id="542832.A0A3M6VRR4"/>
<reference evidence="3 4" key="1">
    <citation type="submission" date="2018-06" db="EMBL/GenBank/DDBJ databases">
        <title>Comparative genomics of downy mildews reveals potential adaptations to biotrophy.</title>
        <authorList>
            <person name="Fletcher K."/>
            <person name="Klosterman S.J."/>
            <person name="Derevnina L."/>
            <person name="Martin F."/>
            <person name="Koike S."/>
            <person name="Reyes Chin-Wo S."/>
            <person name="Mou B."/>
            <person name="Michelmore R."/>
        </authorList>
    </citation>
    <scope>NUCLEOTIDE SEQUENCE [LARGE SCALE GENOMIC DNA]</scope>
    <source>
        <strain evidence="2 4">R13</strain>
        <strain evidence="1 3">R14</strain>
    </source>
</reference>
<dbReference type="AlphaFoldDB" id="A0A3M6VRR4"/>
<evidence type="ECO:0000313" key="4">
    <source>
        <dbReference type="Proteomes" id="UP000286097"/>
    </source>
</evidence>
<dbReference type="EMBL" id="QKXF01000376">
    <property type="protein sequence ID" value="RQM11934.1"/>
    <property type="molecule type" value="Genomic_DNA"/>
</dbReference>
<comment type="caution">
    <text evidence="1">The sequence shown here is derived from an EMBL/GenBank/DDBJ whole genome shotgun (WGS) entry which is preliminary data.</text>
</comment>
<dbReference type="Proteomes" id="UP000282087">
    <property type="component" value="Unassembled WGS sequence"/>
</dbReference>
<evidence type="ECO:0000313" key="2">
    <source>
        <dbReference type="EMBL" id="RQM11934.1"/>
    </source>
</evidence>